<comment type="similarity">
    <text evidence="3 10">Belongs to the cytochrome P450 family.</text>
</comment>
<comment type="pathway">
    <text evidence="2">Secondary metabolite biosynthesis.</text>
</comment>
<dbReference type="InterPro" id="IPR017972">
    <property type="entry name" value="Cyt_P450_CS"/>
</dbReference>
<dbReference type="SUPFAM" id="SSF48264">
    <property type="entry name" value="Cytochrome P450"/>
    <property type="match status" value="1"/>
</dbReference>
<evidence type="ECO:0000256" key="7">
    <source>
        <dbReference type="ARBA" id="ARBA00023004"/>
    </source>
</evidence>
<protein>
    <recommendedName>
        <fullName evidence="14">Cytochrome P450</fullName>
    </recommendedName>
</protein>
<keyword evidence="7 9" id="KW-0408">Iron</keyword>
<keyword evidence="11" id="KW-0812">Transmembrane</keyword>
<dbReference type="InterPro" id="IPR050364">
    <property type="entry name" value="Cytochrome_P450_fung"/>
</dbReference>
<reference evidence="12 13" key="1">
    <citation type="submission" date="2014-04" db="EMBL/GenBank/DDBJ databases">
        <authorList>
            <consortium name="DOE Joint Genome Institute"/>
            <person name="Kuo A."/>
            <person name="Kohler A."/>
            <person name="Nagy L.G."/>
            <person name="Floudas D."/>
            <person name="Copeland A."/>
            <person name="Barry K.W."/>
            <person name="Cichocki N."/>
            <person name="Veneault-Fourrey C."/>
            <person name="LaButti K."/>
            <person name="Lindquist E.A."/>
            <person name="Lipzen A."/>
            <person name="Lundell T."/>
            <person name="Morin E."/>
            <person name="Murat C."/>
            <person name="Sun H."/>
            <person name="Tunlid A."/>
            <person name="Henrissat B."/>
            <person name="Grigoriev I.V."/>
            <person name="Hibbett D.S."/>
            <person name="Martin F."/>
            <person name="Nordberg H.P."/>
            <person name="Cantor M.N."/>
            <person name="Hua S.X."/>
        </authorList>
    </citation>
    <scope>NUCLEOTIDE SEQUENCE [LARGE SCALE GENOMIC DNA]</scope>
    <source>
        <strain evidence="12 13">LaAM-08-1</strain>
    </source>
</reference>
<evidence type="ECO:0000256" key="11">
    <source>
        <dbReference type="SAM" id="Phobius"/>
    </source>
</evidence>
<evidence type="ECO:0000256" key="2">
    <source>
        <dbReference type="ARBA" id="ARBA00005179"/>
    </source>
</evidence>
<dbReference type="PROSITE" id="PS00086">
    <property type="entry name" value="CYTOCHROME_P450"/>
    <property type="match status" value="1"/>
</dbReference>
<dbReference type="InterPro" id="IPR002401">
    <property type="entry name" value="Cyt_P450_E_grp-I"/>
</dbReference>
<dbReference type="GO" id="GO:0016705">
    <property type="term" value="F:oxidoreductase activity, acting on paired donors, with incorporation or reduction of molecular oxygen"/>
    <property type="evidence" value="ECO:0007669"/>
    <property type="project" value="InterPro"/>
</dbReference>
<reference evidence="13" key="2">
    <citation type="submission" date="2015-01" db="EMBL/GenBank/DDBJ databases">
        <title>Evolutionary Origins and Diversification of the Mycorrhizal Mutualists.</title>
        <authorList>
            <consortium name="DOE Joint Genome Institute"/>
            <consortium name="Mycorrhizal Genomics Consortium"/>
            <person name="Kohler A."/>
            <person name="Kuo A."/>
            <person name="Nagy L.G."/>
            <person name="Floudas D."/>
            <person name="Copeland A."/>
            <person name="Barry K.W."/>
            <person name="Cichocki N."/>
            <person name="Veneault-Fourrey C."/>
            <person name="LaButti K."/>
            <person name="Lindquist E.A."/>
            <person name="Lipzen A."/>
            <person name="Lundell T."/>
            <person name="Morin E."/>
            <person name="Murat C."/>
            <person name="Riley R."/>
            <person name="Ohm R."/>
            <person name="Sun H."/>
            <person name="Tunlid A."/>
            <person name="Henrissat B."/>
            <person name="Grigoriev I.V."/>
            <person name="Hibbett D.S."/>
            <person name="Martin F."/>
        </authorList>
    </citation>
    <scope>NUCLEOTIDE SEQUENCE [LARGE SCALE GENOMIC DNA]</scope>
    <source>
        <strain evidence="13">LaAM-08-1</strain>
    </source>
</reference>
<feature type="transmembrane region" description="Helical" evidence="11">
    <location>
        <begin position="20"/>
        <end position="39"/>
    </location>
</feature>
<feature type="transmembrane region" description="Helical" evidence="11">
    <location>
        <begin position="125"/>
        <end position="144"/>
    </location>
</feature>
<dbReference type="CDD" id="cd11065">
    <property type="entry name" value="CYP64-like"/>
    <property type="match status" value="1"/>
</dbReference>
<evidence type="ECO:0000256" key="8">
    <source>
        <dbReference type="ARBA" id="ARBA00023033"/>
    </source>
</evidence>
<dbReference type="PANTHER" id="PTHR46300:SF7">
    <property type="entry name" value="P450, PUTATIVE (EUROFUNG)-RELATED"/>
    <property type="match status" value="1"/>
</dbReference>
<dbReference type="EMBL" id="KN838707">
    <property type="protein sequence ID" value="KIJ96927.1"/>
    <property type="molecule type" value="Genomic_DNA"/>
</dbReference>
<evidence type="ECO:0000256" key="6">
    <source>
        <dbReference type="ARBA" id="ARBA00023002"/>
    </source>
</evidence>
<keyword evidence="4 9" id="KW-0349">Heme</keyword>
<evidence type="ECO:0008006" key="14">
    <source>
        <dbReference type="Google" id="ProtNLM"/>
    </source>
</evidence>
<dbReference type="PRINTS" id="PR00463">
    <property type="entry name" value="EP450I"/>
</dbReference>
<evidence type="ECO:0000313" key="12">
    <source>
        <dbReference type="EMBL" id="KIJ96927.1"/>
    </source>
</evidence>
<keyword evidence="11" id="KW-1133">Transmembrane helix</keyword>
<dbReference type="OrthoDB" id="2789670at2759"/>
<dbReference type="InterPro" id="IPR001128">
    <property type="entry name" value="Cyt_P450"/>
</dbReference>
<keyword evidence="11" id="KW-0472">Membrane</keyword>
<dbReference type="InterPro" id="IPR036396">
    <property type="entry name" value="Cyt_P450_sf"/>
</dbReference>
<dbReference type="Proteomes" id="UP000054477">
    <property type="component" value="Unassembled WGS sequence"/>
</dbReference>
<keyword evidence="13" id="KW-1185">Reference proteome</keyword>
<comment type="cofactor">
    <cofactor evidence="1 9">
        <name>heme</name>
        <dbReference type="ChEBI" id="CHEBI:30413"/>
    </cofactor>
</comment>
<dbReference type="Gene3D" id="1.10.630.10">
    <property type="entry name" value="Cytochrome P450"/>
    <property type="match status" value="1"/>
</dbReference>
<evidence type="ECO:0000256" key="4">
    <source>
        <dbReference type="ARBA" id="ARBA00022617"/>
    </source>
</evidence>
<evidence type="ECO:0000256" key="10">
    <source>
        <dbReference type="RuleBase" id="RU000461"/>
    </source>
</evidence>
<keyword evidence="5 9" id="KW-0479">Metal-binding</keyword>
<organism evidence="12 13">
    <name type="scientific">Laccaria amethystina LaAM-08-1</name>
    <dbReference type="NCBI Taxonomy" id="1095629"/>
    <lineage>
        <taxon>Eukaryota</taxon>
        <taxon>Fungi</taxon>
        <taxon>Dikarya</taxon>
        <taxon>Basidiomycota</taxon>
        <taxon>Agaricomycotina</taxon>
        <taxon>Agaricomycetes</taxon>
        <taxon>Agaricomycetidae</taxon>
        <taxon>Agaricales</taxon>
        <taxon>Agaricineae</taxon>
        <taxon>Hydnangiaceae</taxon>
        <taxon>Laccaria</taxon>
    </lineage>
</organism>
<dbReference type="AlphaFoldDB" id="A0A0C9XLA8"/>
<dbReference type="PANTHER" id="PTHR46300">
    <property type="entry name" value="P450, PUTATIVE (EUROFUNG)-RELATED-RELATED"/>
    <property type="match status" value="1"/>
</dbReference>
<evidence type="ECO:0000256" key="3">
    <source>
        <dbReference type="ARBA" id="ARBA00010617"/>
    </source>
</evidence>
<sequence length="536" mass="59960">MNDTLPPGFPSSAVSGAMETIQFHPYLTVAGLLLGLWGLKHIGVKKPNPNRLPRPPGPKGLPILGAMLEMPSMSGKPWLAYDKMFKKYGDMVYFEVLGQPFLVLGSLKRTNDILDKRSSNYSDRLIVPMVWLMGWSFSLANMPYGTTWRRHRRAFHKHFQANTVHEYLPIQVKETQAFLRRLLTTPQNFMHHIRHTFASTIMSVTYGLPVLESDDPYITLAEEALQGAVEAGIPGTFLVDLLPFLKYVPSWFPGAGFKRKAAHYAALNVEVVNQPFNIVQTKMAEGTAIPCVLTSLLEEFPGNEELGRAEEELISRNTAAIAYIGGADTTVSTTQTFFLAMAMYPEVLRKAQAEIDEVVGINRLPDFNDRPYLPYVNAIIKETMRWQLVLPLGAAHMATEDDEYDGYFIPKGTVVMGAAWSILHDPEVFEAPEEFRPERYLKDGQVDPDVRDPVVAAFGFGRRMCPGRYLSDNSLYSIVSSVLAVYDINAPVDELGKPKQLEANYTSGLLSYPVPFNCTIEPRSKAAEFLIRGLND</sequence>
<dbReference type="GO" id="GO:0004497">
    <property type="term" value="F:monooxygenase activity"/>
    <property type="evidence" value="ECO:0007669"/>
    <property type="project" value="UniProtKB-KW"/>
</dbReference>
<proteinExistence type="inferred from homology"/>
<keyword evidence="6 10" id="KW-0560">Oxidoreductase</keyword>
<feature type="binding site" description="axial binding residue" evidence="9">
    <location>
        <position position="465"/>
    </location>
    <ligand>
        <name>heme</name>
        <dbReference type="ChEBI" id="CHEBI:30413"/>
    </ligand>
    <ligandPart>
        <name>Fe</name>
        <dbReference type="ChEBI" id="CHEBI:18248"/>
    </ligandPart>
</feature>
<keyword evidence="8 10" id="KW-0503">Monooxygenase</keyword>
<dbReference type="Pfam" id="PF00067">
    <property type="entry name" value="p450"/>
    <property type="match status" value="1"/>
</dbReference>
<gene>
    <name evidence="12" type="ORF">K443DRAFT_681941</name>
</gene>
<name>A0A0C9XLA8_9AGAR</name>
<evidence type="ECO:0000256" key="5">
    <source>
        <dbReference type="ARBA" id="ARBA00022723"/>
    </source>
</evidence>
<evidence type="ECO:0000256" key="1">
    <source>
        <dbReference type="ARBA" id="ARBA00001971"/>
    </source>
</evidence>
<dbReference type="GO" id="GO:0005506">
    <property type="term" value="F:iron ion binding"/>
    <property type="evidence" value="ECO:0007669"/>
    <property type="project" value="InterPro"/>
</dbReference>
<dbReference type="GO" id="GO:0020037">
    <property type="term" value="F:heme binding"/>
    <property type="evidence" value="ECO:0007669"/>
    <property type="project" value="InterPro"/>
</dbReference>
<evidence type="ECO:0000313" key="13">
    <source>
        <dbReference type="Proteomes" id="UP000054477"/>
    </source>
</evidence>
<dbReference type="STRING" id="1095629.A0A0C9XLA8"/>
<dbReference type="HOGENOM" id="CLU_001570_2_3_1"/>
<evidence type="ECO:0000256" key="9">
    <source>
        <dbReference type="PIRSR" id="PIRSR602401-1"/>
    </source>
</evidence>
<accession>A0A0C9XLA8</accession>